<name>A0A0F9KBY2_9ZZZZ</name>
<accession>A0A0F9KBY2</accession>
<dbReference type="EMBL" id="LAZR01013950">
    <property type="protein sequence ID" value="KKM19598.1"/>
    <property type="molecule type" value="Genomic_DNA"/>
</dbReference>
<evidence type="ECO:0000313" key="1">
    <source>
        <dbReference type="EMBL" id="KKM19598.1"/>
    </source>
</evidence>
<proteinExistence type="predicted"/>
<sequence>MTTIEIATLPGFMLRKGKFGPPDTLWLTHQHATIAPLAEVMEPGYFDQLISDASVHPLDHIKVVSTANDQVETIEVLVTEKIANIDAANGVGSVTVQIVGAPPLLSIDPGILDPPAGFVKGERRWNAVKQTHEVVVDGKVVAEIKDKNSAQDVADGVIPLPVREAA</sequence>
<organism evidence="1">
    <name type="scientific">marine sediment metagenome</name>
    <dbReference type="NCBI Taxonomy" id="412755"/>
    <lineage>
        <taxon>unclassified sequences</taxon>
        <taxon>metagenomes</taxon>
        <taxon>ecological metagenomes</taxon>
    </lineage>
</organism>
<gene>
    <name evidence="1" type="ORF">LCGC14_1653950</name>
</gene>
<reference evidence="1" key="1">
    <citation type="journal article" date="2015" name="Nature">
        <title>Complex archaea that bridge the gap between prokaryotes and eukaryotes.</title>
        <authorList>
            <person name="Spang A."/>
            <person name="Saw J.H."/>
            <person name="Jorgensen S.L."/>
            <person name="Zaremba-Niedzwiedzka K."/>
            <person name="Martijn J."/>
            <person name="Lind A.E."/>
            <person name="van Eijk R."/>
            <person name="Schleper C."/>
            <person name="Guy L."/>
            <person name="Ettema T.J."/>
        </authorList>
    </citation>
    <scope>NUCLEOTIDE SEQUENCE</scope>
</reference>
<dbReference type="AlphaFoldDB" id="A0A0F9KBY2"/>
<comment type="caution">
    <text evidence="1">The sequence shown here is derived from an EMBL/GenBank/DDBJ whole genome shotgun (WGS) entry which is preliminary data.</text>
</comment>
<protein>
    <submittedName>
        <fullName evidence="1">Uncharacterized protein</fullName>
    </submittedName>
</protein>